<dbReference type="EMBL" id="EQ974075">
    <property type="protein sequence ID" value="EEF34327.1"/>
    <property type="molecule type" value="Genomic_DNA"/>
</dbReference>
<proteinExistence type="predicted"/>
<gene>
    <name evidence="1" type="ORF">RCOM_0468630</name>
</gene>
<evidence type="ECO:0000313" key="1">
    <source>
        <dbReference type="EMBL" id="EEF34327.1"/>
    </source>
</evidence>
<sequence>MLYLTGSDHQLGGGTLILIPFDIVTRTAGLSVVCTNASGHLVDGIAITTKCRAPLLGKALELQRTNGHLNSNLSKLKTYIKIKIRVKEHELCTCFFPCRPILRNSQQSFSRRSVINSWENSETKIENVESTLSKLCSIMQTKINGRTRQSRIGSESSRLCGL</sequence>
<protein>
    <submittedName>
        <fullName evidence="1">Uncharacterized protein</fullName>
    </submittedName>
</protein>
<dbReference type="InParanoid" id="B9SQ08"/>
<dbReference type="AlphaFoldDB" id="B9SQ08"/>
<evidence type="ECO:0000313" key="2">
    <source>
        <dbReference type="Proteomes" id="UP000008311"/>
    </source>
</evidence>
<reference evidence="2" key="1">
    <citation type="journal article" date="2010" name="Nat. Biotechnol.">
        <title>Draft genome sequence of the oilseed species Ricinus communis.</title>
        <authorList>
            <person name="Chan A.P."/>
            <person name="Crabtree J."/>
            <person name="Zhao Q."/>
            <person name="Lorenzi H."/>
            <person name="Orvis J."/>
            <person name="Puiu D."/>
            <person name="Melake-Berhan A."/>
            <person name="Jones K.M."/>
            <person name="Redman J."/>
            <person name="Chen G."/>
            <person name="Cahoon E.B."/>
            <person name="Gedil M."/>
            <person name="Stanke M."/>
            <person name="Haas B.J."/>
            <person name="Wortman J.R."/>
            <person name="Fraser-Liggett C.M."/>
            <person name="Ravel J."/>
            <person name="Rabinowicz P.D."/>
        </authorList>
    </citation>
    <scope>NUCLEOTIDE SEQUENCE [LARGE SCALE GENOMIC DNA]</scope>
    <source>
        <strain evidence="2">cv. Hale</strain>
    </source>
</reference>
<organism evidence="1 2">
    <name type="scientific">Ricinus communis</name>
    <name type="common">Castor bean</name>
    <dbReference type="NCBI Taxonomy" id="3988"/>
    <lineage>
        <taxon>Eukaryota</taxon>
        <taxon>Viridiplantae</taxon>
        <taxon>Streptophyta</taxon>
        <taxon>Embryophyta</taxon>
        <taxon>Tracheophyta</taxon>
        <taxon>Spermatophyta</taxon>
        <taxon>Magnoliopsida</taxon>
        <taxon>eudicotyledons</taxon>
        <taxon>Gunneridae</taxon>
        <taxon>Pentapetalae</taxon>
        <taxon>rosids</taxon>
        <taxon>fabids</taxon>
        <taxon>Malpighiales</taxon>
        <taxon>Euphorbiaceae</taxon>
        <taxon>Acalyphoideae</taxon>
        <taxon>Acalypheae</taxon>
        <taxon>Ricinus</taxon>
    </lineage>
</organism>
<accession>B9SQ08</accession>
<dbReference type="Proteomes" id="UP000008311">
    <property type="component" value="Unassembled WGS sequence"/>
</dbReference>
<name>B9SQ08_RICCO</name>
<keyword evidence="2" id="KW-1185">Reference proteome</keyword>